<comment type="subcellular location">
    <subcellularLocation>
        <location evidence="1">Cell membrane</location>
        <topology evidence="1">Multi-pass membrane protein</topology>
    </subcellularLocation>
</comment>
<accession>E7RVS4</accession>
<evidence type="ECO:0000256" key="3">
    <source>
        <dbReference type="ARBA" id="ARBA00022448"/>
    </source>
</evidence>
<gene>
    <name evidence="10" type="ORF">HMPREF0551_0895</name>
</gene>
<keyword evidence="11" id="KW-1185">Reference proteome</keyword>
<feature type="transmembrane region" description="Helical" evidence="8">
    <location>
        <begin position="239"/>
        <end position="261"/>
    </location>
</feature>
<keyword evidence="4" id="KW-1003">Cell membrane</keyword>
<comment type="caution">
    <text evidence="10">The sequence shown here is derived from an EMBL/GenBank/DDBJ whole genome shotgun (WGS) entry which is preliminary data.</text>
</comment>
<keyword evidence="5 8" id="KW-0812">Transmembrane</keyword>
<dbReference type="STRING" id="887898.HMPREF0551_0895"/>
<evidence type="ECO:0000256" key="5">
    <source>
        <dbReference type="ARBA" id="ARBA00022692"/>
    </source>
</evidence>
<evidence type="ECO:0000256" key="8">
    <source>
        <dbReference type="SAM" id="Phobius"/>
    </source>
</evidence>
<protein>
    <submittedName>
        <fullName evidence="10">ABC-2 type transporter</fullName>
    </submittedName>
</protein>
<dbReference type="AlphaFoldDB" id="E7RVS4"/>
<dbReference type="InterPro" id="IPR013525">
    <property type="entry name" value="ABC2_TM"/>
</dbReference>
<evidence type="ECO:0000313" key="11">
    <source>
        <dbReference type="Proteomes" id="UP000011021"/>
    </source>
</evidence>
<dbReference type="PANTHER" id="PTHR30294">
    <property type="entry name" value="MEMBRANE COMPONENT OF ABC TRANSPORTER YHHJ-RELATED"/>
    <property type="match status" value="1"/>
</dbReference>
<proteinExistence type="inferred from homology"/>
<evidence type="ECO:0000256" key="2">
    <source>
        <dbReference type="ARBA" id="ARBA00007783"/>
    </source>
</evidence>
<dbReference type="eggNOG" id="COG0842">
    <property type="taxonomic scope" value="Bacteria"/>
</dbReference>
<comment type="similarity">
    <text evidence="2">Belongs to the ABC-2 integral membrane protein family.</text>
</comment>
<keyword evidence="6 8" id="KW-1133">Transmembrane helix</keyword>
<feature type="transmembrane region" description="Helical" evidence="8">
    <location>
        <begin position="267"/>
        <end position="291"/>
    </location>
</feature>
<keyword evidence="7 8" id="KW-0472">Membrane</keyword>
<dbReference type="PROSITE" id="PS51012">
    <property type="entry name" value="ABC_TM2"/>
    <property type="match status" value="1"/>
</dbReference>
<dbReference type="Proteomes" id="UP000011021">
    <property type="component" value="Unassembled WGS sequence"/>
</dbReference>
<dbReference type="EMBL" id="AEQP01000003">
    <property type="protein sequence ID" value="EFV95407.1"/>
    <property type="molecule type" value="Genomic_DNA"/>
</dbReference>
<dbReference type="Gene3D" id="3.40.1710.10">
    <property type="entry name" value="abc type-2 transporter like domain"/>
    <property type="match status" value="1"/>
</dbReference>
<dbReference type="GO" id="GO:0005886">
    <property type="term" value="C:plasma membrane"/>
    <property type="evidence" value="ECO:0007669"/>
    <property type="project" value="UniProtKB-SubCell"/>
</dbReference>
<reference evidence="10 11" key="1">
    <citation type="submission" date="2010-12" db="EMBL/GenBank/DDBJ databases">
        <authorList>
            <person name="Muzny D."/>
            <person name="Qin X."/>
            <person name="Deng J."/>
            <person name="Jiang H."/>
            <person name="Liu Y."/>
            <person name="Qu J."/>
            <person name="Song X.-Z."/>
            <person name="Zhang L."/>
            <person name="Thornton R."/>
            <person name="Coyle M."/>
            <person name="Francisco L."/>
            <person name="Jackson L."/>
            <person name="Javaid M."/>
            <person name="Korchina V."/>
            <person name="Kovar C."/>
            <person name="Mata R."/>
            <person name="Mathew T."/>
            <person name="Ngo R."/>
            <person name="Nguyen L."/>
            <person name="Nguyen N."/>
            <person name="Okwuonu G."/>
            <person name="Ongeri F."/>
            <person name="Pham C."/>
            <person name="Simmons D."/>
            <person name="Wilczek-Boney K."/>
            <person name="Hale W."/>
            <person name="Jakkamsetti A."/>
            <person name="Pham P."/>
            <person name="Ruth R."/>
            <person name="San Lucas F."/>
            <person name="Warren J."/>
            <person name="Zhang J."/>
            <person name="Zhao Z."/>
            <person name="Zhou C."/>
            <person name="Zhu D."/>
            <person name="Lee S."/>
            <person name="Bess C."/>
            <person name="Blankenburg K."/>
            <person name="Forbes L."/>
            <person name="Fu Q."/>
            <person name="Gubbala S."/>
            <person name="Hirani K."/>
            <person name="Jayaseelan J.C."/>
            <person name="Lara F."/>
            <person name="Munidasa M."/>
            <person name="Palculict T."/>
            <person name="Patil S."/>
            <person name="Pu L.-L."/>
            <person name="Saada N."/>
            <person name="Tang L."/>
            <person name="Weissenberger G."/>
            <person name="Zhu Y."/>
            <person name="Hemphill L."/>
            <person name="Shang Y."/>
            <person name="Youmans B."/>
            <person name="Ayvaz T."/>
            <person name="Ross M."/>
            <person name="Santibanez J."/>
            <person name="Aqrawi P."/>
            <person name="Gross S."/>
            <person name="Joshi V."/>
            <person name="Fowler G."/>
            <person name="Nazareth L."/>
            <person name="Reid J."/>
            <person name="Worley K."/>
            <person name="Petrosino J."/>
            <person name="Highlander S."/>
            <person name="Gibbs R."/>
        </authorList>
    </citation>
    <scope>NUCLEOTIDE SEQUENCE [LARGE SCALE GENOMIC DNA]</scope>
    <source>
        <strain evidence="10 11">ATCC 51599</strain>
    </source>
</reference>
<feature type="transmembrane region" description="Helical" evidence="8">
    <location>
        <begin position="189"/>
        <end position="213"/>
    </location>
</feature>
<dbReference type="InterPro" id="IPR051449">
    <property type="entry name" value="ABC-2_transporter_component"/>
</dbReference>
<dbReference type="GO" id="GO:0140359">
    <property type="term" value="F:ABC-type transporter activity"/>
    <property type="evidence" value="ECO:0007669"/>
    <property type="project" value="InterPro"/>
</dbReference>
<sequence>MDAGELFMRATGFWHRLWALVKKEFHQMLRDRSNLLVGLALPVTLILLFGYGMSFDVKDVRVAMVLEDASPRVQQVLAGLRGSTYMEPRWAGSMPQAEQWLRRHEVEAILRVPSDFSGRLQTGDAKVQMVVNGSESTSAATIESYVNGVLALWAQKEVDRAGPAGQTLAAGSVQVQQRLWFNEAGESTWFLVPGLLVLVLTLIGAFLTSLLIAREWERGTMESLFVTPVRPLEIVLAKLIPYVGVGLVDLAMCLLAAHFLFEVPMRGSLGMMVLGGTLYLVVSLLMGLFISGRTRNQFQASQVALLGSLLPSMMLSGFIFDLRNAPALVQVIGHLLPATHFMGLTKSLFLMGNHWPTIVQDLVILLLYAVLLLWATLRTVRKRLD</sequence>
<dbReference type="HOGENOM" id="CLU_039483_8_3_4"/>
<dbReference type="InterPro" id="IPR047817">
    <property type="entry name" value="ABC2_TM_bact-type"/>
</dbReference>
<dbReference type="Pfam" id="PF12698">
    <property type="entry name" value="ABC2_membrane_3"/>
    <property type="match status" value="1"/>
</dbReference>
<evidence type="ECO:0000256" key="4">
    <source>
        <dbReference type="ARBA" id="ARBA00022475"/>
    </source>
</evidence>
<feature type="transmembrane region" description="Helical" evidence="8">
    <location>
        <begin position="358"/>
        <end position="377"/>
    </location>
</feature>
<evidence type="ECO:0000256" key="6">
    <source>
        <dbReference type="ARBA" id="ARBA00022989"/>
    </source>
</evidence>
<keyword evidence="3" id="KW-0813">Transport</keyword>
<feature type="transmembrane region" description="Helical" evidence="8">
    <location>
        <begin position="35"/>
        <end position="54"/>
    </location>
</feature>
<evidence type="ECO:0000256" key="1">
    <source>
        <dbReference type="ARBA" id="ARBA00004651"/>
    </source>
</evidence>
<evidence type="ECO:0000259" key="9">
    <source>
        <dbReference type="PROSITE" id="PS51012"/>
    </source>
</evidence>
<feature type="transmembrane region" description="Helical" evidence="8">
    <location>
        <begin position="303"/>
        <end position="320"/>
    </location>
</feature>
<evidence type="ECO:0000256" key="7">
    <source>
        <dbReference type="ARBA" id="ARBA00023136"/>
    </source>
</evidence>
<feature type="domain" description="ABC transmembrane type-2" evidence="9">
    <location>
        <begin position="139"/>
        <end position="383"/>
    </location>
</feature>
<dbReference type="PANTHER" id="PTHR30294:SF29">
    <property type="entry name" value="MULTIDRUG ABC TRANSPORTER PERMEASE YBHS-RELATED"/>
    <property type="match status" value="1"/>
</dbReference>
<organism evidence="10 11">
    <name type="scientific">Lautropia mirabilis ATCC 51599</name>
    <dbReference type="NCBI Taxonomy" id="887898"/>
    <lineage>
        <taxon>Bacteria</taxon>
        <taxon>Pseudomonadati</taxon>
        <taxon>Pseudomonadota</taxon>
        <taxon>Betaproteobacteria</taxon>
        <taxon>Burkholderiales</taxon>
        <taxon>Burkholderiaceae</taxon>
        <taxon>Lautropia</taxon>
    </lineage>
</organism>
<evidence type="ECO:0000313" key="10">
    <source>
        <dbReference type="EMBL" id="EFV95407.1"/>
    </source>
</evidence>
<name>E7RVS4_9BURK</name>